<evidence type="ECO:0000313" key="1">
    <source>
        <dbReference type="EMBL" id="APC39704.1"/>
    </source>
</evidence>
<dbReference type="NCBIfam" id="TIGR02940">
    <property type="entry name" value="anfO_nitrog"/>
    <property type="match status" value="1"/>
</dbReference>
<dbReference type="AlphaFoldDB" id="A0A1J0GFF3"/>
<sequence length="208" mass="24016">MEIAVFQDASGKTESIVEPGIIKVYAGSKGTWKITKEIIFRIDNITGIKEIRGNIIKMAEELGNCKVFVGREIKGMTYNILDGMGFNTWELEGNPMELLEFVFEKEMVEAKLIKLERLDDLKPIIQKVKDGHYYVNLRKIQKNNESFTSKSILIPFLITTIFYQLEIICGHIPPWFNSEFEKLNLKMETTHISQSEIKVMVYPDICKE</sequence>
<name>A0A1J0GFF3_9CLOT</name>
<proteinExistence type="predicted"/>
<dbReference type="InterPro" id="IPR014287">
    <property type="entry name" value="Nase_Fe-Fe_AnfO"/>
</dbReference>
<keyword evidence="2" id="KW-1185">Reference proteome</keyword>
<evidence type="ECO:0000313" key="2">
    <source>
        <dbReference type="Proteomes" id="UP000182569"/>
    </source>
</evidence>
<dbReference type="Pfam" id="PF09582">
    <property type="entry name" value="AnfO_nitrog"/>
    <property type="match status" value="1"/>
</dbReference>
<protein>
    <submittedName>
        <fullName evidence="1">Fe-only nitrogenase accessory protein AnfO</fullName>
    </submittedName>
</protein>
<dbReference type="OrthoDB" id="200286at2"/>
<dbReference type="RefSeq" id="WP_071611997.1">
    <property type="nucleotide sequence ID" value="NZ_CP015756.1"/>
</dbReference>
<dbReference type="EMBL" id="CP015756">
    <property type="protein sequence ID" value="APC39704.1"/>
    <property type="molecule type" value="Genomic_DNA"/>
</dbReference>
<accession>A0A1J0GFF3</accession>
<dbReference type="KEGG" id="ceu:A7L45_06295"/>
<reference evidence="2" key="1">
    <citation type="journal article" date="2016" name="Front. Microbiol.">
        <title>Complete Genome Sequence of Clostridium estertheticum DSM 8809, a Microbe Identified in Spoiled Vacuum Packed Beef.</title>
        <authorList>
            <person name="Yu Z."/>
            <person name="Gunn L."/>
            <person name="Brennan E."/>
            <person name="Reid R."/>
            <person name="Wall P.G."/>
            <person name="Gaora O.P."/>
            <person name="Hurley D."/>
            <person name="Bolton D."/>
            <person name="Fanning S."/>
        </authorList>
    </citation>
    <scope>NUCLEOTIDE SEQUENCE [LARGE SCALE GENOMIC DNA]</scope>
    <source>
        <strain evidence="2">DSM 8809</strain>
    </source>
</reference>
<gene>
    <name evidence="1" type="ORF">A7L45_06295</name>
</gene>
<dbReference type="Proteomes" id="UP000182569">
    <property type="component" value="Chromosome"/>
</dbReference>
<organism evidence="1 2">
    <name type="scientific">Clostridium estertheticum subsp. estertheticum</name>
    <dbReference type="NCBI Taxonomy" id="1552"/>
    <lineage>
        <taxon>Bacteria</taxon>
        <taxon>Bacillati</taxon>
        <taxon>Bacillota</taxon>
        <taxon>Clostridia</taxon>
        <taxon>Eubacteriales</taxon>
        <taxon>Clostridiaceae</taxon>
        <taxon>Clostridium</taxon>
    </lineage>
</organism>
<dbReference type="STRING" id="1552.A7L45_06295"/>